<keyword evidence="7" id="KW-1015">Disulfide bond</keyword>
<evidence type="ECO:0000256" key="3">
    <source>
        <dbReference type="ARBA" id="ARBA00011233"/>
    </source>
</evidence>
<dbReference type="EnsemblMetazoa" id="BGLB026695-RA">
    <property type="protein sequence ID" value="BGLB026695-PA"/>
    <property type="gene ID" value="BGLB026695"/>
</dbReference>
<sequence>MTAVCKFIAFLVLTMVIKTFGLYNAARFKPAIQSSTFDNCFAFLGVDANYNPYMGNGHCHHTLCEVIPWWMVDLRGQFVIEKIQLTNRQDSTYFANLLRNFDIDIFEQDPRQLANFPNITGQVCYHQTDPLGASTFNFTCSVPIVGRFVRLVMRLGSCDYLHTCEMEVLVSGYSKVEMDYKRLINMVLFGTPFDKLVTSDYFSCAQACLSRRSTDFCTAFNWITSRRSCQLFSINPFLDLSANLTAYPGISFSVQST</sequence>
<evidence type="ECO:0000256" key="2">
    <source>
        <dbReference type="ARBA" id="ARBA00010147"/>
    </source>
</evidence>
<keyword evidence="5" id="KW-0430">Lectin</keyword>
<dbReference type="InterPro" id="IPR008979">
    <property type="entry name" value="Galactose-bd-like_sf"/>
</dbReference>
<comment type="function">
    <text evidence="1">Acts as a defensive agent. Recognizes blood group fucosylated oligosaccharides including A, B, H and Lewis B-type antigens. Does not recognize Lewis A antigen and has low affinity for monovalent haptens.</text>
</comment>
<evidence type="ECO:0000313" key="10">
    <source>
        <dbReference type="Proteomes" id="UP000076420"/>
    </source>
</evidence>
<dbReference type="PANTHER" id="PTHR45713">
    <property type="entry name" value="FTP DOMAIN-CONTAINING PROTEIN"/>
    <property type="match status" value="1"/>
</dbReference>
<reference evidence="9" key="1">
    <citation type="submission" date="2020-05" db="UniProtKB">
        <authorList>
            <consortium name="EnsemblMetazoa"/>
        </authorList>
    </citation>
    <scope>IDENTIFICATION</scope>
    <source>
        <strain evidence="9">BB02</strain>
    </source>
</reference>
<keyword evidence="6" id="KW-0106">Calcium</keyword>
<dbReference type="PROSITE" id="PS50948">
    <property type="entry name" value="PAN"/>
    <property type="match status" value="1"/>
</dbReference>
<dbReference type="Gene3D" id="2.60.120.260">
    <property type="entry name" value="Galactose-binding domain-like"/>
    <property type="match status" value="1"/>
</dbReference>
<dbReference type="VEuPathDB" id="VectorBase:BGLB026695"/>
<dbReference type="AlphaFoldDB" id="A0A2C9L3Z3"/>
<dbReference type="GO" id="GO:0001868">
    <property type="term" value="P:regulation of complement activation, lectin pathway"/>
    <property type="evidence" value="ECO:0007669"/>
    <property type="project" value="UniProtKB-ARBA"/>
</dbReference>
<dbReference type="SUPFAM" id="SSF49785">
    <property type="entry name" value="Galactose-binding domain-like"/>
    <property type="match status" value="1"/>
</dbReference>
<dbReference type="KEGG" id="bgt:106074901"/>
<accession>A0A2C9L3Z3</accession>
<evidence type="ECO:0000256" key="7">
    <source>
        <dbReference type="ARBA" id="ARBA00023157"/>
    </source>
</evidence>
<comment type="similarity">
    <text evidence="2">Belongs to the fucolectin family.</text>
</comment>
<evidence type="ECO:0000313" key="9">
    <source>
        <dbReference type="EnsemblMetazoa" id="BGLB026695-PA"/>
    </source>
</evidence>
<evidence type="ECO:0000256" key="6">
    <source>
        <dbReference type="ARBA" id="ARBA00022837"/>
    </source>
</evidence>
<dbReference type="InterPro" id="IPR006585">
    <property type="entry name" value="FTP1"/>
</dbReference>
<feature type="domain" description="Apple" evidence="8">
    <location>
        <begin position="164"/>
        <end position="257"/>
    </location>
</feature>
<comment type="subunit">
    <text evidence="3">Homotrimer.</text>
</comment>
<gene>
    <name evidence="9" type="primary">106074901</name>
</gene>
<dbReference type="Pfam" id="PF22633">
    <property type="entry name" value="F5_F8_type_C_2"/>
    <property type="match status" value="1"/>
</dbReference>
<evidence type="ECO:0000256" key="1">
    <source>
        <dbReference type="ARBA" id="ARBA00002219"/>
    </source>
</evidence>
<dbReference type="SUPFAM" id="SSF57414">
    <property type="entry name" value="Hairpin loop containing domain-like"/>
    <property type="match status" value="1"/>
</dbReference>
<dbReference type="GO" id="GO:0010185">
    <property type="term" value="P:regulation of cellular defense response"/>
    <property type="evidence" value="ECO:0007669"/>
    <property type="project" value="UniProtKB-ARBA"/>
</dbReference>
<evidence type="ECO:0000259" key="8">
    <source>
        <dbReference type="PROSITE" id="PS50948"/>
    </source>
</evidence>
<dbReference type="OrthoDB" id="547680at2759"/>
<name>A0A2C9L3Z3_BIOGL</name>
<evidence type="ECO:0000256" key="4">
    <source>
        <dbReference type="ARBA" id="ARBA00022723"/>
    </source>
</evidence>
<dbReference type="Pfam" id="PF00024">
    <property type="entry name" value="PAN_1"/>
    <property type="match status" value="1"/>
</dbReference>
<dbReference type="PANTHER" id="PTHR45713:SF15">
    <property type="entry name" value="F5_8 TYPE C DOMAIN-CONTAINING PROTEIN"/>
    <property type="match status" value="1"/>
</dbReference>
<dbReference type="STRING" id="6526.A0A2C9L3Z3"/>
<organism evidence="9 10">
    <name type="scientific">Biomphalaria glabrata</name>
    <name type="common">Bloodfluke planorb</name>
    <name type="synonym">Freshwater snail</name>
    <dbReference type="NCBI Taxonomy" id="6526"/>
    <lineage>
        <taxon>Eukaryota</taxon>
        <taxon>Metazoa</taxon>
        <taxon>Spiralia</taxon>
        <taxon>Lophotrochozoa</taxon>
        <taxon>Mollusca</taxon>
        <taxon>Gastropoda</taxon>
        <taxon>Heterobranchia</taxon>
        <taxon>Euthyneura</taxon>
        <taxon>Panpulmonata</taxon>
        <taxon>Hygrophila</taxon>
        <taxon>Lymnaeoidea</taxon>
        <taxon>Planorbidae</taxon>
        <taxon>Biomphalaria</taxon>
    </lineage>
</organism>
<dbReference type="InterPro" id="IPR003609">
    <property type="entry name" value="Pan_app"/>
</dbReference>
<keyword evidence="4" id="KW-0479">Metal-binding</keyword>
<dbReference type="GO" id="GO:0046872">
    <property type="term" value="F:metal ion binding"/>
    <property type="evidence" value="ECO:0007669"/>
    <property type="project" value="UniProtKB-KW"/>
</dbReference>
<dbReference type="GO" id="GO:0042806">
    <property type="term" value="F:fucose binding"/>
    <property type="evidence" value="ECO:0007669"/>
    <property type="project" value="UniProtKB-ARBA"/>
</dbReference>
<dbReference type="InterPro" id="IPR051941">
    <property type="entry name" value="BG_Antigen-Binding_Lectin"/>
</dbReference>
<dbReference type="VEuPathDB" id="VectorBase:BGLAX_034019"/>
<evidence type="ECO:0000256" key="5">
    <source>
        <dbReference type="ARBA" id="ARBA00022734"/>
    </source>
</evidence>
<protein>
    <recommendedName>
        <fullName evidence="8">Apple domain-containing protein</fullName>
    </recommendedName>
</protein>
<dbReference type="Proteomes" id="UP000076420">
    <property type="component" value="Unassembled WGS sequence"/>
</dbReference>
<proteinExistence type="inferred from homology"/>
<dbReference type="SMART" id="SM00607">
    <property type="entry name" value="FTP"/>
    <property type="match status" value="1"/>
</dbReference>